<comment type="caution">
    <text evidence="1">The sequence shown here is derived from an EMBL/GenBank/DDBJ whole genome shotgun (WGS) entry which is preliminary data.</text>
</comment>
<dbReference type="EMBL" id="DAKRPA010000255">
    <property type="protein sequence ID" value="DAZ94360.1"/>
    <property type="molecule type" value="Genomic_DNA"/>
</dbReference>
<organism evidence="1 2">
    <name type="scientific">Lagenidium giganteum</name>
    <dbReference type="NCBI Taxonomy" id="4803"/>
    <lineage>
        <taxon>Eukaryota</taxon>
        <taxon>Sar</taxon>
        <taxon>Stramenopiles</taxon>
        <taxon>Oomycota</taxon>
        <taxon>Peronosporomycetes</taxon>
        <taxon>Pythiales</taxon>
        <taxon>Pythiaceae</taxon>
    </lineage>
</organism>
<proteinExistence type="predicted"/>
<accession>A0AAV2YK82</accession>
<evidence type="ECO:0000313" key="1">
    <source>
        <dbReference type="EMBL" id="DAZ94360.1"/>
    </source>
</evidence>
<sequence length="12" mass="1343">MELLQPHSFAVA</sequence>
<dbReference type="Proteomes" id="UP001146120">
    <property type="component" value="Unassembled WGS sequence"/>
</dbReference>
<gene>
    <name evidence="1" type="ORF">N0F65_000924</name>
</gene>
<reference evidence="1" key="2">
    <citation type="journal article" date="2023" name="Microbiol Resour">
        <title>Decontamination and Annotation of the Draft Genome Sequence of the Oomycete Lagenidium giganteum ARSEF 373.</title>
        <authorList>
            <person name="Morgan W.R."/>
            <person name="Tartar A."/>
        </authorList>
    </citation>
    <scope>NUCLEOTIDE SEQUENCE</scope>
    <source>
        <strain evidence="1">ARSEF 373</strain>
    </source>
</reference>
<reference evidence="1" key="1">
    <citation type="submission" date="2022-11" db="EMBL/GenBank/DDBJ databases">
        <authorList>
            <person name="Morgan W.R."/>
            <person name="Tartar A."/>
        </authorList>
    </citation>
    <scope>NUCLEOTIDE SEQUENCE</scope>
    <source>
        <strain evidence="1">ARSEF 373</strain>
    </source>
</reference>
<name>A0AAV2YK82_9STRA</name>
<keyword evidence="2" id="KW-1185">Reference proteome</keyword>
<evidence type="ECO:0000313" key="2">
    <source>
        <dbReference type="Proteomes" id="UP001146120"/>
    </source>
</evidence>
<protein>
    <submittedName>
        <fullName evidence="1">Uncharacterized protein</fullName>
    </submittedName>
</protein>